<dbReference type="InterPro" id="IPR021994">
    <property type="entry name" value="DUF3592"/>
</dbReference>
<comment type="caution">
    <text evidence="2">The sequence shown here is derived from an EMBL/GenBank/DDBJ whole genome shotgun (WGS) entry which is preliminary data.</text>
</comment>
<name>A0ABN3H155_9ACTN</name>
<gene>
    <name evidence="2" type="ORF">GCM10010170_065430</name>
</gene>
<protein>
    <recommendedName>
        <fullName evidence="1">DUF3592 domain-containing protein</fullName>
    </recommendedName>
</protein>
<feature type="domain" description="DUF3592" evidence="1">
    <location>
        <begin position="41"/>
        <end position="107"/>
    </location>
</feature>
<sequence length="232" mass="24475">MRRVALGFLIAGAALFVLGIVATVDRLAGPGRRVREGVPVPAVVEQVGTWGGARSGGAWVRVTYQIDGVTHRVGLGSISDDPGVAKGESITVYVDRDDPESVVTATGLVSDYRRGALPPLVVAVGVVVMGIAGPRLRRRAPAVTVPPGADAVVAERPEPPVEFGYAMPGYRADIVDRLLTRVHRALDDPESSGRTAAVAALRQAEIPTAPRGYRRDQVDLYICQLLAELGQA</sequence>
<evidence type="ECO:0000313" key="2">
    <source>
        <dbReference type="EMBL" id="GAA2366532.1"/>
    </source>
</evidence>
<reference evidence="2 3" key="1">
    <citation type="journal article" date="2019" name="Int. J. Syst. Evol. Microbiol.">
        <title>The Global Catalogue of Microorganisms (GCM) 10K type strain sequencing project: providing services to taxonomists for standard genome sequencing and annotation.</title>
        <authorList>
            <consortium name="The Broad Institute Genomics Platform"/>
            <consortium name="The Broad Institute Genome Sequencing Center for Infectious Disease"/>
            <person name="Wu L."/>
            <person name="Ma J."/>
        </authorList>
    </citation>
    <scope>NUCLEOTIDE SEQUENCE [LARGE SCALE GENOMIC DNA]</scope>
    <source>
        <strain evidence="2 3">JCM 3272</strain>
    </source>
</reference>
<proteinExistence type="predicted"/>
<evidence type="ECO:0000259" key="1">
    <source>
        <dbReference type="Pfam" id="PF12158"/>
    </source>
</evidence>
<dbReference type="Pfam" id="PF12158">
    <property type="entry name" value="DUF3592"/>
    <property type="match status" value="1"/>
</dbReference>
<keyword evidence="3" id="KW-1185">Reference proteome</keyword>
<dbReference type="Proteomes" id="UP001501444">
    <property type="component" value="Unassembled WGS sequence"/>
</dbReference>
<accession>A0ABN3H155</accession>
<dbReference type="EMBL" id="BAAARV010000064">
    <property type="protein sequence ID" value="GAA2366532.1"/>
    <property type="molecule type" value="Genomic_DNA"/>
</dbReference>
<evidence type="ECO:0000313" key="3">
    <source>
        <dbReference type="Proteomes" id="UP001501444"/>
    </source>
</evidence>
<organism evidence="2 3">
    <name type="scientific">Dactylosporangium salmoneum</name>
    <dbReference type="NCBI Taxonomy" id="53361"/>
    <lineage>
        <taxon>Bacteria</taxon>
        <taxon>Bacillati</taxon>
        <taxon>Actinomycetota</taxon>
        <taxon>Actinomycetes</taxon>
        <taxon>Micromonosporales</taxon>
        <taxon>Micromonosporaceae</taxon>
        <taxon>Dactylosporangium</taxon>
    </lineage>
</organism>